<proteinExistence type="predicted"/>
<dbReference type="Proteomes" id="UP001286313">
    <property type="component" value="Unassembled WGS sequence"/>
</dbReference>
<comment type="caution">
    <text evidence="2">The sequence shown here is derived from an EMBL/GenBank/DDBJ whole genome shotgun (WGS) entry which is preliminary data.</text>
</comment>
<feature type="region of interest" description="Disordered" evidence="1">
    <location>
        <begin position="1"/>
        <end position="100"/>
    </location>
</feature>
<feature type="compositionally biased region" description="Basic residues" evidence="1">
    <location>
        <begin position="58"/>
        <end position="69"/>
    </location>
</feature>
<name>A0AAE1EF15_PETCI</name>
<sequence>MDGAKDNKLLSMHRHSPIPFSSDEGAESGDDSEEDIVTNYMSGSAGAPRVGMEGPPTPHHHHHHHHRILQHQQETRSMQQQPKQQQQPQASVQPAHAHGPPRRLVRMAEIPTMDSITAESLGMGVGVGVGVGVPPPDAFIPSIPTISITPHSPIAHKPFTVLDQSTTVAAGVWFLSTYNPKSIDQSTTVAGWCMVLVYLQPKSIDQSTTVAGWCMVLVYLQPQVYRSEHHCGWLVYGSCLPTTPSL</sequence>
<protein>
    <submittedName>
        <fullName evidence="2">Uncharacterized protein</fullName>
    </submittedName>
</protein>
<reference evidence="2" key="1">
    <citation type="submission" date="2023-10" db="EMBL/GenBank/DDBJ databases">
        <title>Genome assemblies of two species of porcelain crab, Petrolisthes cinctipes and Petrolisthes manimaculis (Anomura: Porcellanidae).</title>
        <authorList>
            <person name="Angst P."/>
        </authorList>
    </citation>
    <scope>NUCLEOTIDE SEQUENCE</scope>
    <source>
        <strain evidence="2">PB745_01</strain>
        <tissue evidence="2">Gill</tissue>
    </source>
</reference>
<dbReference type="EMBL" id="JAWQEG010008710">
    <property type="protein sequence ID" value="KAK3849792.1"/>
    <property type="molecule type" value="Genomic_DNA"/>
</dbReference>
<feature type="compositionally biased region" description="Acidic residues" evidence="1">
    <location>
        <begin position="24"/>
        <end position="36"/>
    </location>
</feature>
<feature type="compositionally biased region" description="Low complexity" evidence="1">
    <location>
        <begin position="79"/>
        <end position="97"/>
    </location>
</feature>
<organism evidence="2 3">
    <name type="scientific">Petrolisthes cinctipes</name>
    <name type="common">Flat porcelain crab</name>
    <dbReference type="NCBI Taxonomy" id="88211"/>
    <lineage>
        <taxon>Eukaryota</taxon>
        <taxon>Metazoa</taxon>
        <taxon>Ecdysozoa</taxon>
        <taxon>Arthropoda</taxon>
        <taxon>Crustacea</taxon>
        <taxon>Multicrustacea</taxon>
        <taxon>Malacostraca</taxon>
        <taxon>Eumalacostraca</taxon>
        <taxon>Eucarida</taxon>
        <taxon>Decapoda</taxon>
        <taxon>Pleocyemata</taxon>
        <taxon>Anomura</taxon>
        <taxon>Galatheoidea</taxon>
        <taxon>Porcellanidae</taxon>
        <taxon>Petrolisthes</taxon>
    </lineage>
</organism>
<keyword evidence="3" id="KW-1185">Reference proteome</keyword>
<accession>A0AAE1EF15</accession>
<gene>
    <name evidence="2" type="ORF">Pcinc_043468</name>
</gene>
<evidence type="ECO:0000313" key="3">
    <source>
        <dbReference type="Proteomes" id="UP001286313"/>
    </source>
</evidence>
<evidence type="ECO:0000313" key="2">
    <source>
        <dbReference type="EMBL" id="KAK3849792.1"/>
    </source>
</evidence>
<dbReference type="AlphaFoldDB" id="A0AAE1EF15"/>
<evidence type="ECO:0000256" key="1">
    <source>
        <dbReference type="SAM" id="MobiDB-lite"/>
    </source>
</evidence>